<dbReference type="PANTHER" id="PTHR30011">
    <property type="entry name" value="ALKANESULFONATE MONOOXYGENASE-RELATED"/>
    <property type="match status" value="1"/>
</dbReference>
<evidence type="ECO:0000256" key="3">
    <source>
        <dbReference type="ARBA" id="ARBA00023002"/>
    </source>
</evidence>
<dbReference type="InterPro" id="IPR051260">
    <property type="entry name" value="Diverse_substr_monoxygenases"/>
</dbReference>
<protein>
    <submittedName>
        <fullName evidence="5">Uncharacterized protein</fullName>
    </submittedName>
</protein>
<organism evidence="5 6">
    <name type="scientific">Coleophoma crateriformis</name>
    <dbReference type="NCBI Taxonomy" id="565419"/>
    <lineage>
        <taxon>Eukaryota</taxon>
        <taxon>Fungi</taxon>
        <taxon>Dikarya</taxon>
        <taxon>Ascomycota</taxon>
        <taxon>Pezizomycotina</taxon>
        <taxon>Leotiomycetes</taxon>
        <taxon>Helotiales</taxon>
        <taxon>Dermateaceae</taxon>
        <taxon>Coleophoma</taxon>
    </lineage>
</organism>
<dbReference type="SUPFAM" id="SSF51679">
    <property type="entry name" value="Bacterial luciferase-like"/>
    <property type="match status" value="1"/>
</dbReference>
<keyword evidence="1" id="KW-0285">Flavoprotein</keyword>
<dbReference type="GO" id="GO:0016705">
    <property type="term" value="F:oxidoreductase activity, acting on paired donors, with incorporation or reduction of molecular oxygen"/>
    <property type="evidence" value="ECO:0007669"/>
    <property type="project" value="InterPro"/>
</dbReference>
<dbReference type="EMBL" id="PDLN01000001">
    <property type="protein sequence ID" value="RDW95279.1"/>
    <property type="molecule type" value="Genomic_DNA"/>
</dbReference>
<dbReference type="AlphaFoldDB" id="A0A3D8T9M4"/>
<dbReference type="Gene3D" id="3.20.20.30">
    <property type="entry name" value="Luciferase-like domain"/>
    <property type="match status" value="1"/>
</dbReference>
<evidence type="ECO:0000256" key="2">
    <source>
        <dbReference type="ARBA" id="ARBA00022643"/>
    </source>
</evidence>
<evidence type="ECO:0000256" key="1">
    <source>
        <dbReference type="ARBA" id="ARBA00022630"/>
    </source>
</evidence>
<evidence type="ECO:0000313" key="5">
    <source>
        <dbReference type="EMBL" id="RDW95279.1"/>
    </source>
</evidence>
<dbReference type="OrthoDB" id="5561043at2759"/>
<dbReference type="InterPro" id="IPR036661">
    <property type="entry name" value="Luciferase-like_sf"/>
</dbReference>
<name>A0A3D8T9M4_9HELO</name>
<evidence type="ECO:0000256" key="4">
    <source>
        <dbReference type="ARBA" id="ARBA00023033"/>
    </source>
</evidence>
<keyword evidence="4" id="KW-0503">Monooxygenase</keyword>
<reference evidence="5 6" key="1">
    <citation type="journal article" date="2018" name="IMA Fungus">
        <title>IMA Genome-F 9: Draft genome sequence of Annulohypoxylon stygium, Aspergillus mulundensis, Berkeleyomyces basicola (syn. Thielaviopsis basicola), Ceratocystis smalleyi, two Cercospora beticola strains, Coleophoma cylindrospora, Fusarium fracticaudum, Phialophora cf. hyalina, and Morchella septimelata.</title>
        <authorList>
            <person name="Wingfield B.D."/>
            <person name="Bills G.F."/>
            <person name="Dong Y."/>
            <person name="Huang W."/>
            <person name="Nel W.J."/>
            <person name="Swalarsk-Parry B.S."/>
            <person name="Vaghefi N."/>
            <person name="Wilken P.M."/>
            <person name="An Z."/>
            <person name="de Beer Z.W."/>
            <person name="De Vos L."/>
            <person name="Chen L."/>
            <person name="Duong T.A."/>
            <person name="Gao Y."/>
            <person name="Hammerbacher A."/>
            <person name="Kikkert J.R."/>
            <person name="Li Y."/>
            <person name="Li H."/>
            <person name="Li K."/>
            <person name="Li Q."/>
            <person name="Liu X."/>
            <person name="Ma X."/>
            <person name="Naidoo K."/>
            <person name="Pethybridge S.J."/>
            <person name="Sun J."/>
            <person name="Steenkamp E.T."/>
            <person name="van der Nest M.A."/>
            <person name="van Wyk S."/>
            <person name="Wingfield M.J."/>
            <person name="Xiong C."/>
            <person name="Yue Q."/>
            <person name="Zhang X."/>
        </authorList>
    </citation>
    <scope>NUCLEOTIDE SEQUENCE [LARGE SCALE GENOMIC DNA]</scope>
    <source>
        <strain evidence="5 6">BP5796</strain>
    </source>
</reference>
<dbReference type="Proteomes" id="UP000256328">
    <property type="component" value="Unassembled WGS sequence"/>
</dbReference>
<dbReference type="PANTHER" id="PTHR30011:SF16">
    <property type="entry name" value="C2H2 FINGER DOMAIN TRANSCRIPTION FACTOR (EUROFUNG)-RELATED"/>
    <property type="match status" value="1"/>
</dbReference>
<accession>A0A3D8T9M4</accession>
<keyword evidence="6" id="KW-1185">Reference proteome</keyword>
<evidence type="ECO:0000313" key="6">
    <source>
        <dbReference type="Proteomes" id="UP000256328"/>
    </source>
</evidence>
<proteinExistence type="predicted"/>
<keyword evidence="2" id="KW-0288">FMN</keyword>
<keyword evidence="3" id="KW-0560">Oxidoreductase</keyword>
<comment type="caution">
    <text evidence="5">The sequence shown here is derived from an EMBL/GenBank/DDBJ whole genome shotgun (WGS) entry which is preliminary data.</text>
</comment>
<sequence length="136" mass="14754">MAQSWGVSDPEMAYDLSKIHRIKFDDIYQRLNGFHQAHSSPQRSPDLCQAGASKSGIVFAGKARLRTVRAAARENGRDPSTIKVFAAIVPILGRTVEEAQANIGVEAGLAKFSSYIGIDLAQHPMSEPLIFEAKTG</sequence>
<gene>
    <name evidence="5" type="ORF">BP5796_01042</name>
</gene>
<dbReference type="GO" id="GO:0004497">
    <property type="term" value="F:monooxygenase activity"/>
    <property type="evidence" value="ECO:0007669"/>
    <property type="project" value="UniProtKB-KW"/>
</dbReference>